<evidence type="ECO:0000313" key="3">
    <source>
        <dbReference type="Proteomes" id="UP000030746"/>
    </source>
</evidence>
<organism evidence="2 3">
    <name type="scientific">Lottia gigantea</name>
    <name type="common">Giant owl limpet</name>
    <dbReference type="NCBI Taxonomy" id="225164"/>
    <lineage>
        <taxon>Eukaryota</taxon>
        <taxon>Metazoa</taxon>
        <taxon>Spiralia</taxon>
        <taxon>Lophotrochozoa</taxon>
        <taxon>Mollusca</taxon>
        <taxon>Gastropoda</taxon>
        <taxon>Patellogastropoda</taxon>
        <taxon>Lottioidea</taxon>
        <taxon>Lottiidae</taxon>
        <taxon>Lottia</taxon>
    </lineage>
</organism>
<dbReference type="Proteomes" id="UP000030746">
    <property type="component" value="Unassembled WGS sequence"/>
</dbReference>
<evidence type="ECO:0000256" key="1">
    <source>
        <dbReference type="SAM" id="MobiDB-lite"/>
    </source>
</evidence>
<reference evidence="2 3" key="1">
    <citation type="journal article" date="2013" name="Nature">
        <title>Insights into bilaterian evolution from three spiralian genomes.</title>
        <authorList>
            <person name="Simakov O."/>
            <person name="Marletaz F."/>
            <person name="Cho S.J."/>
            <person name="Edsinger-Gonzales E."/>
            <person name="Havlak P."/>
            <person name="Hellsten U."/>
            <person name="Kuo D.H."/>
            <person name="Larsson T."/>
            <person name="Lv J."/>
            <person name="Arendt D."/>
            <person name="Savage R."/>
            <person name="Osoegawa K."/>
            <person name="de Jong P."/>
            <person name="Grimwood J."/>
            <person name="Chapman J.A."/>
            <person name="Shapiro H."/>
            <person name="Aerts A."/>
            <person name="Otillar R.P."/>
            <person name="Terry A.Y."/>
            <person name="Boore J.L."/>
            <person name="Grigoriev I.V."/>
            <person name="Lindberg D.R."/>
            <person name="Seaver E.C."/>
            <person name="Weisblat D.A."/>
            <person name="Putnam N.H."/>
            <person name="Rokhsar D.S."/>
        </authorList>
    </citation>
    <scope>NUCLEOTIDE SEQUENCE [LARGE SCALE GENOMIC DNA]</scope>
</reference>
<dbReference type="HOGENOM" id="CLU_1191055_0_0_1"/>
<dbReference type="RefSeq" id="XP_009058605.1">
    <property type="nucleotide sequence ID" value="XM_009060357.1"/>
</dbReference>
<feature type="compositionally biased region" description="Low complexity" evidence="1">
    <location>
        <begin position="22"/>
        <end position="31"/>
    </location>
</feature>
<feature type="region of interest" description="Disordered" evidence="1">
    <location>
        <begin position="1"/>
        <end position="31"/>
    </location>
</feature>
<name>V3ZH80_LOTGI</name>
<keyword evidence="3" id="KW-1185">Reference proteome</keyword>
<feature type="compositionally biased region" description="Basic and acidic residues" evidence="1">
    <location>
        <begin position="1"/>
        <end position="16"/>
    </location>
</feature>
<sequence>MELHQKFKEKNLGSHFEDDDSSLSSGYGSASPERAHDTLDCSWSSALPELFSATISQHSRYASDLIQGPICEHTIRQALMNLRPVPHPKDFLAKRYISVLLSPFLPSSPGTLANSTTIDTLEAAKGQRSSIQDLPPPCPENIHGWQNGSYLNGLARHADCLDIDTDMTGRFIIKLKQTNRNEKKPRLLSKLRFWRRQSNSSQDEIHPAKINKEKRKSGSWKRLFCCFSSKTDE</sequence>
<evidence type="ECO:0000313" key="2">
    <source>
        <dbReference type="EMBL" id="ESO90603.1"/>
    </source>
</evidence>
<dbReference type="GeneID" id="20239555"/>
<protein>
    <submittedName>
        <fullName evidence="2">Uncharacterized protein</fullName>
    </submittedName>
</protein>
<proteinExistence type="predicted"/>
<dbReference type="AlphaFoldDB" id="V3ZH80"/>
<accession>V3ZH80</accession>
<dbReference type="KEGG" id="lgi:LOTGIDRAFT_163803"/>
<gene>
    <name evidence="2" type="ORF">LOTGIDRAFT_163803</name>
</gene>
<dbReference type="EMBL" id="KB202367">
    <property type="protein sequence ID" value="ESO90603.1"/>
    <property type="molecule type" value="Genomic_DNA"/>
</dbReference>
<dbReference type="CTD" id="20239555"/>